<dbReference type="Pfam" id="PF26215">
    <property type="entry name" value="HTH_animal"/>
    <property type="match status" value="1"/>
</dbReference>
<name>A0A817YDG5_9BILA</name>
<evidence type="ECO:0000259" key="1">
    <source>
        <dbReference type="Pfam" id="PF26215"/>
    </source>
</evidence>
<sequence>MLLRAIRYCSTSESYLNEREKLRMALLLNKYPNKIINEQFNNVLSKFRINEPLTSMNYNGSRQKIIDSPMKKKLLVNYEKSIFVHFTYCSSMKTFPIKFHSLWEKYFDKSPINEVIPILGTRNVDNLQKRLIHTKSKN</sequence>
<reference evidence="2" key="1">
    <citation type="submission" date="2021-02" db="EMBL/GenBank/DDBJ databases">
        <authorList>
            <person name="Nowell W R."/>
        </authorList>
    </citation>
    <scope>NUCLEOTIDE SEQUENCE</scope>
</reference>
<dbReference type="InterPro" id="IPR058912">
    <property type="entry name" value="HTH_animal"/>
</dbReference>
<dbReference type="AlphaFoldDB" id="A0A817YDG5"/>
<evidence type="ECO:0000313" key="4">
    <source>
        <dbReference type="Proteomes" id="UP000663869"/>
    </source>
</evidence>
<dbReference type="Proteomes" id="UP000663869">
    <property type="component" value="Unassembled WGS sequence"/>
</dbReference>
<dbReference type="Proteomes" id="UP000663862">
    <property type="component" value="Unassembled WGS sequence"/>
</dbReference>
<comment type="caution">
    <text evidence="2">The sequence shown here is derived from an EMBL/GenBank/DDBJ whole genome shotgun (WGS) entry which is preliminary data.</text>
</comment>
<organism evidence="2 4">
    <name type="scientific">Rotaria socialis</name>
    <dbReference type="NCBI Taxonomy" id="392032"/>
    <lineage>
        <taxon>Eukaryota</taxon>
        <taxon>Metazoa</taxon>
        <taxon>Spiralia</taxon>
        <taxon>Gnathifera</taxon>
        <taxon>Rotifera</taxon>
        <taxon>Eurotatoria</taxon>
        <taxon>Bdelloidea</taxon>
        <taxon>Philodinida</taxon>
        <taxon>Philodinidae</taxon>
        <taxon>Rotaria</taxon>
    </lineage>
</organism>
<protein>
    <recommendedName>
        <fullName evidence="1">Helix-turn-helix domain-containing protein</fullName>
    </recommendedName>
</protein>
<feature type="domain" description="Helix-turn-helix" evidence="1">
    <location>
        <begin position="1"/>
        <end position="41"/>
    </location>
</feature>
<gene>
    <name evidence="2" type="ORF">FME351_LOCUS7068</name>
    <name evidence="3" type="ORF">TSG867_LOCUS30033</name>
</gene>
<proteinExistence type="predicted"/>
<dbReference type="EMBL" id="CAJOBQ010004534">
    <property type="protein sequence ID" value="CAF4638413.1"/>
    <property type="molecule type" value="Genomic_DNA"/>
</dbReference>
<accession>A0A817YDG5</accession>
<dbReference type="EMBL" id="CAJNYU010000647">
    <property type="protein sequence ID" value="CAF3379091.1"/>
    <property type="molecule type" value="Genomic_DNA"/>
</dbReference>
<evidence type="ECO:0000313" key="3">
    <source>
        <dbReference type="EMBL" id="CAF4638413.1"/>
    </source>
</evidence>
<evidence type="ECO:0000313" key="2">
    <source>
        <dbReference type="EMBL" id="CAF3379091.1"/>
    </source>
</evidence>